<dbReference type="PANTHER" id="PTHR15237:SF0">
    <property type="entry name" value="CELL CYCLE CHECKPOINT CONTROL PROTEIN"/>
    <property type="match status" value="1"/>
</dbReference>
<dbReference type="GO" id="GO:0030896">
    <property type="term" value="C:checkpoint clamp complex"/>
    <property type="evidence" value="ECO:0007669"/>
    <property type="project" value="InterPro"/>
</dbReference>
<protein>
    <submittedName>
        <fullName evidence="2">Uncharacterized protein</fullName>
    </submittedName>
</protein>
<reference evidence="2 3" key="1">
    <citation type="submission" date="2018-11" db="EMBL/GenBank/DDBJ databases">
        <authorList>
            <consortium name="Pathogen Informatics"/>
        </authorList>
    </citation>
    <scope>NUCLEOTIDE SEQUENCE [LARGE SCALE GENOMIC DNA]</scope>
</reference>
<dbReference type="InterPro" id="IPR046938">
    <property type="entry name" value="DNA_clamp_sf"/>
</dbReference>
<dbReference type="GO" id="GO:0000076">
    <property type="term" value="P:DNA replication checkpoint signaling"/>
    <property type="evidence" value="ECO:0007669"/>
    <property type="project" value="TreeGrafter"/>
</dbReference>
<feature type="compositionally biased region" description="Acidic residues" evidence="1">
    <location>
        <begin position="243"/>
        <end position="252"/>
    </location>
</feature>
<dbReference type="OrthoDB" id="60092at2759"/>
<dbReference type="GO" id="GO:0006281">
    <property type="term" value="P:DNA repair"/>
    <property type="evidence" value="ECO:0007669"/>
    <property type="project" value="TreeGrafter"/>
</dbReference>
<sequence>MDDPSSSTSQSLNRTLDGTITSAPKGKAVYLLHSNVKIFASAIAALSKLGDEIYLQPQERGLRLKAFNKNRSAYGVFLFMDDFFTDFDTKFVKGGVRDCRISTKAIVTFARQNFCDVSLFFDRAGSPIIVAVESDAGFSAEFIIATLDGEDQRDEDAFPEVTQEIKKAKLSNEGADSTPSHSRPNSMDEDTGVPYGNNEELQRNSSEEELAEMLKPTQPSGNPLMSDTPMESDDQNLDRLSLDDNDLEEPNPDDQALADINPIDGFEQELPCAGTIVEPANEAKTSEQGDVRANVHNTPEVNVKVGLDRFM</sequence>
<keyword evidence="3" id="KW-1185">Reference proteome</keyword>
<dbReference type="AlphaFoldDB" id="A0A3P7JBI7"/>
<dbReference type="SUPFAM" id="SSF55979">
    <property type="entry name" value="DNA clamp"/>
    <property type="match status" value="1"/>
</dbReference>
<dbReference type="Pfam" id="PF04139">
    <property type="entry name" value="Rad9"/>
    <property type="match status" value="1"/>
</dbReference>
<evidence type="ECO:0000313" key="3">
    <source>
        <dbReference type="Proteomes" id="UP000270094"/>
    </source>
</evidence>
<dbReference type="Proteomes" id="UP000270094">
    <property type="component" value="Unassembled WGS sequence"/>
</dbReference>
<gene>
    <name evidence="2" type="ORF">SVUK_LOCUS13061</name>
</gene>
<dbReference type="Gene3D" id="3.70.10.10">
    <property type="match status" value="1"/>
</dbReference>
<proteinExistence type="predicted"/>
<dbReference type="EMBL" id="UYYB01100877">
    <property type="protein sequence ID" value="VDM78063.1"/>
    <property type="molecule type" value="Genomic_DNA"/>
</dbReference>
<feature type="region of interest" description="Disordered" evidence="1">
    <location>
        <begin position="167"/>
        <end position="256"/>
    </location>
</feature>
<dbReference type="InterPro" id="IPR007268">
    <property type="entry name" value="Rad9/Ddc1"/>
</dbReference>
<dbReference type="GO" id="GO:0031573">
    <property type="term" value="P:mitotic intra-S DNA damage checkpoint signaling"/>
    <property type="evidence" value="ECO:0007669"/>
    <property type="project" value="TreeGrafter"/>
</dbReference>
<dbReference type="GO" id="GO:0071479">
    <property type="term" value="P:cellular response to ionizing radiation"/>
    <property type="evidence" value="ECO:0007669"/>
    <property type="project" value="TreeGrafter"/>
</dbReference>
<name>A0A3P7JBI7_STRVU</name>
<accession>A0A3P7JBI7</accession>
<feature type="compositionally biased region" description="Polar residues" evidence="1">
    <location>
        <begin position="174"/>
        <end position="185"/>
    </location>
</feature>
<evidence type="ECO:0000313" key="2">
    <source>
        <dbReference type="EMBL" id="VDM78063.1"/>
    </source>
</evidence>
<evidence type="ECO:0000256" key="1">
    <source>
        <dbReference type="SAM" id="MobiDB-lite"/>
    </source>
</evidence>
<organism evidence="2 3">
    <name type="scientific">Strongylus vulgaris</name>
    <name type="common">Blood worm</name>
    <dbReference type="NCBI Taxonomy" id="40348"/>
    <lineage>
        <taxon>Eukaryota</taxon>
        <taxon>Metazoa</taxon>
        <taxon>Ecdysozoa</taxon>
        <taxon>Nematoda</taxon>
        <taxon>Chromadorea</taxon>
        <taxon>Rhabditida</taxon>
        <taxon>Rhabditina</taxon>
        <taxon>Rhabditomorpha</taxon>
        <taxon>Strongyloidea</taxon>
        <taxon>Strongylidae</taxon>
        <taxon>Strongylus</taxon>
    </lineage>
</organism>
<dbReference type="PANTHER" id="PTHR15237">
    <property type="entry name" value="DNA REPAIR PROTEIN RAD9"/>
    <property type="match status" value="1"/>
</dbReference>